<proteinExistence type="predicted"/>
<organism evidence="1 2">
    <name type="scientific">Atopobium minutum</name>
    <dbReference type="NCBI Taxonomy" id="1381"/>
    <lineage>
        <taxon>Bacteria</taxon>
        <taxon>Bacillati</taxon>
        <taxon>Actinomycetota</taxon>
        <taxon>Coriobacteriia</taxon>
        <taxon>Coriobacteriales</taxon>
        <taxon>Atopobiaceae</taxon>
        <taxon>Atopobium</taxon>
    </lineage>
</organism>
<sequence length="164" mass="18483">MKTTTPYSRAAEALRKRLELVLSDKALKLYDNGIKTPVLSIGLGQARPARMAWINPMPYEVQMQGSATSHQYRTEFILRTYLLCTSTDFNDAVKQVTYWADAIVIGISADATLGREVDRCIPRISDAGYDFTPERRFVAAIEIETSMSVYDMASEEFRRLVSEG</sequence>
<evidence type="ECO:0000313" key="1">
    <source>
        <dbReference type="EMBL" id="SEB43629.1"/>
    </source>
</evidence>
<reference evidence="1 2" key="1">
    <citation type="submission" date="2016-10" db="EMBL/GenBank/DDBJ databases">
        <authorList>
            <person name="Varghese N."/>
            <person name="Submissions S."/>
        </authorList>
    </citation>
    <scope>NUCLEOTIDE SEQUENCE [LARGE SCALE GENOMIC DNA]</scope>
    <source>
        <strain evidence="1 2">DSM 20586</strain>
    </source>
</reference>
<evidence type="ECO:0000313" key="2">
    <source>
        <dbReference type="Proteomes" id="UP000183687"/>
    </source>
</evidence>
<name>A0AB38A4U2_9ACTN</name>
<comment type="caution">
    <text evidence="1">The sequence shown here is derived from an EMBL/GenBank/DDBJ whole genome shotgun (WGS) entry which is preliminary data.</text>
</comment>
<gene>
    <name evidence="1" type="ORF">SAMN04489746_0215</name>
</gene>
<dbReference type="EMBL" id="FNSH01000001">
    <property type="protein sequence ID" value="SEB43629.1"/>
    <property type="molecule type" value="Genomic_DNA"/>
</dbReference>
<dbReference type="Proteomes" id="UP000183687">
    <property type="component" value="Unassembled WGS sequence"/>
</dbReference>
<protein>
    <submittedName>
        <fullName evidence="1">Uncharacterized protein</fullName>
    </submittedName>
</protein>
<dbReference type="RefSeq" id="WP_057001952.1">
    <property type="nucleotide sequence ID" value="NZ_CALJSN010000005.1"/>
</dbReference>
<dbReference type="AlphaFoldDB" id="A0AB38A4U2"/>
<accession>A0AB38A4U2</accession>